<dbReference type="AlphaFoldDB" id="A0AAN4Z134"/>
<evidence type="ECO:0000313" key="1">
    <source>
        <dbReference type="EMBL" id="GMR30611.1"/>
    </source>
</evidence>
<evidence type="ECO:0000313" key="2">
    <source>
        <dbReference type="Proteomes" id="UP001328107"/>
    </source>
</evidence>
<gene>
    <name evidence="1" type="ORF">PMAYCL1PPCAC_00805</name>
</gene>
<reference evidence="2" key="1">
    <citation type="submission" date="2022-10" db="EMBL/GenBank/DDBJ databases">
        <title>Genome assembly of Pristionchus species.</title>
        <authorList>
            <person name="Yoshida K."/>
            <person name="Sommer R.J."/>
        </authorList>
    </citation>
    <scope>NUCLEOTIDE SEQUENCE [LARGE SCALE GENOMIC DNA]</scope>
    <source>
        <strain evidence="2">RS5460</strain>
    </source>
</reference>
<protein>
    <submittedName>
        <fullName evidence="1">Uncharacterized protein</fullName>
    </submittedName>
</protein>
<organism evidence="1 2">
    <name type="scientific">Pristionchus mayeri</name>
    <dbReference type="NCBI Taxonomy" id="1317129"/>
    <lineage>
        <taxon>Eukaryota</taxon>
        <taxon>Metazoa</taxon>
        <taxon>Ecdysozoa</taxon>
        <taxon>Nematoda</taxon>
        <taxon>Chromadorea</taxon>
        <taxon>Rhabditida</taxon>
        <taxon>Rhabditina</taxon>
        <taxon>Diplogasteromorpha</taxon>
        <taxon>Diplogasteroidea</taxon>
        <taxon>Neodiplogasteridae</taxon>
        <taxon>Pristionchus</taxon>
    </lineage>
</organism>
<name>A0AAN4Z134_9BILA</name>
<comment type="caution">
    <text evidence="1">The sequence shown here is derived from an EMBL/GenBank/DDBJ whole genome shotgun (WGS) entry which is preliminary data.</text>
</comment>
<keyword evidence="2" id="KW-1185">Reference proteome</keyword>
<dbReference type="Proteomes" id="UP001328107">
    <property type="component" value="Unassembled WGS sequence"/>
</dbReference>
<feature type="non-terminal residue" evidence="1">
    <location>
        <position position="1"/>
    </location>
</feature>
<sequence length="59" mass="6780">IRSILFQFVESVIETSAFLVVLLKIILSGVIETTSTDEVDSDRMQRRFVMSDEMRRISA</sequence>
<proteinExistence type="predicted"/>
<accession>A0AAN4Z134</accession>
<dbReference type="EMBL" id="BTRK01000001">
    <property type="protein sequence ID" value="GMR30611.1"/>
    <property type="molecule type" value="Genomic_DNA"/>
</dbReference>